<feature type="non-terminal residue" evidence="12">
    <location>
        <position position="1"/>
    </location>
</feature>
<protein>
    <recommendedName>
        <fullName evidence="11">Angiotensin-converting enzyme</fullName>
        <ecNumber evidence="11">3.4.-.-</ecNumber>
    </recommendedName>
</protein>
<evidence type="ECO:0000256" key="10">
    <source>
        <dbReference type="PROSITE-ProRule" id="PRU01355"/>
    </source>
</evidence>
<dbReference type="PRINTS" id="PR00791">
    <property type="entry name" value="PEPDIPTASEA"/>
</dbReference>
<feature type="active site" description="Proton acceptor 1" evidence="5">
    <location>
        <position position="67"/>
    </location>
</feature>
<proteinExistence type="inferred from homology"/>
<reference evidence="12 13" key="1">
    <citation type="journal article" date="2015" name="Genome Biol. Evol.">
        <title>The genome of winter moth (Operophtera brumata) provides a genomic perspective on sexual dimorphism and phenology.</title>
        <authorList>
            <person name="Derks M.F."/>
            <person name="Smit S."/>
            <person name="Salis L."/>
            <person name="Schijlen E."/>
            <person name="Bossers A."/>
            <person name="Mateman C."/>
            <person name="Pijl A.S."/>
            <person name="de Ridder D."/>
            <person name="Groenen M.A."/>
            <person name="Visser M.E."/>
            <person name="Megens H.J."/>
        </authorList>
    </citation>
    <scope>NUCLEOTIDE SEQUENCE [LARGE SCALE GENOMIC DNA]</scope>
    <source>
        <strain evidence="12">WM2013NL</strain>
        <tissue evidence="12">Head and thorax</tissue>
    </source>
</reference>
<evidence type="ECO:0000256" key="3">
    <source>
        <dbReference type="ARBA" id="ARBA00023157"/>
    </source>
</evidence>
<evidence type="ECO:0000256" key="4">
    <source>
        <dbReference type="ARBA" id="ARBA00023180"/>
    </source>
</evidence>
<dbReference type="STRING" id="104452.A0A0L7K436"/>
<dbReference type="GO" id="GO:0006508">
    <property type="term" value="P:proteolysis"/>
    <property type="evidence" value="ECO:0007669"/>
    <property type="project" value="UniProtKB-KW"/>
</dbReference>
<feature type="binding site" evidence="7">
    <location>
        <position position="93"/>
    </location>
    <ligand>
        <name>Zn(2+)</name>
        <dbReference type="ChEBI" id="CHEBI:29105"/>
        <label>1</label>
        <note>catalytic</note>
    </ligand>
</feature>
<feature type="binding site" evidence="7">
    <location>
        <position position="66"/>
    </location>
    <ligand>
        <name>Zn(2+)</name>
        <dbReference type="ChEBI" id="CHEBI:29105"/>
        <label>1</label>
        <note>catalytic</note>
    </ligand>
</feature>
<evidence type="ECO:0000256" key="2">
    <source>
        <dbReference type="ARBA" id="ARBA00022729"/>
    </source>
</evidence>
<feature type="binding site" evidence="9">
    <location>
        <position position="66"/>
    </location>
    <ligand>
        <name>Zn(2+)</name>
        <dbReference type="ChEBI" id="CHEBI:29105"/>
        <label>2</label>
        <note>catalytic</note>
    </ligand>
</feature>
<feature type="disulfide bond" evidence="8 10">
    <location>
        <begin position="35"/>
        <end position="53"/>
    </location>
</feature>
<gene>
    <name evidence="12" type="ORF">OBRU01_25676</name>
</gene>
<keyword evidence="11" id="KW-0378">Hydrolase</keyword>
<comment type="similarity">
    <text evidence="1 10 11">Belongs to the peptidase M2 family.</text>
</comment>
<feature type="binding site" evidence="9">
    <location>
        <position position="70"/>
    </location>
    <ligand>
        <name>Zn(2+)</name>
        <dbReference type="ChEBI" id="CHEBI:29105"/>
        <label>2</label>
        <note>catalytic</note>
    </ligand>
</feature>
<keyword evidence="3 8" id="KW-1015">Disulfide bond</keyword>
<dbReference type="GO" id="GO:0008241">
    <property type="term" value="F:peptidyl-dipeptidase activity"/>
    <property type="evidence" value="ECO:0007669"/>
    <property type="project" value="InterPro"/>
</dbReference>
<feature type="active site" description="Proton donor 2" evidence="6">
    <location>
        <position position="263"/>
    </location>
</feature>
<dbReference type="EC" id="3.4.-.-" evidence="11"/>
<dbReference type="PANTHER" id="PTHR10514:SF27">
    <property type="entry name" value="ANGIOTENSIN-CONVERTING ENZYME"/>
    <property type="match status" value="1"/>
</dbReference>
<dbReference type="Proteomes" id="UP000037510">
    <property type="component" value="Unassembled WGS sequence"/>
</dbReference>
<sequence>EKRAEDFYQSFGLPAMTDAFWRKSVFTKGNKNTRCHGAAADMFKDGDFRLLYCSGTTKEDFYVLHHEMGHIQYYMAYEKQPALFRQANTAFHESIGDAIMYGVMTPQHLHRLGLINDSLLYIPNTNQDPKGSKDETESKNLNKEIYNGYNKRKENDKYTGFEEEFNQVNESQNVFNEANYLNDPKPNIFETTDDILMLKQALNKIPQIPFSLLIDEYRWKYFEGGISSLDTNKVFWQMAMELQGVAPTTKRGEEYFDIGAKFHVPDNTPYISINYLKAFAKQQCSVGKMSEIRYLTPSTTGESHISSSSLQRYYRPLYNILMKLVQKYDIPIGWSEDDRQS</sequence>
<accession>A0A0L7K436</accession>
<feature type="active site" description="Proton donor 1" evidence="5">
    <location>
        <position position="263"/>
    </location>
</feature>
<comment type="caution">
    <text evidence="10">Lacks conserved residue(s) required for the propagation of feature annotation.</text>
</comment>
<keyword evidence="13" id="KW-1185">Reference proteome</keyword>
<keyword evidence="11" id="KW-0121">Carboxypeptidase</keyword>
<evidence type="ECO:0000256" key="1">
    <source>
        <dbReference type="ARBA" id="ARBA00008139"/>
    </source>
</evidence>
<feature type="non-terminal residue" evidence="12">
    <location>
        <position position="341"/>
    </location>
</feature>
<evidence type="ECO:0000256" key="6">
    <source>
        <dbReference type="PIRSR" id="PIRSR601548-11"/>
    </source>
</evidence>
<dbReference type="SUPFAM" id="SSF55486">
    <property type="entry name" value="Metalloproteases ('zincins'), catalytic domain"/>
    <property type="match status" value="1"/>
</dbReference>
<evidence type="ECO:0000256" key="11">
    <source>
        <dbReference type="RuleBase" id="RU361144"/>
    </source>
</evidence>
<dbReference type="GO" id="GO:0004180">
    <property type="term" value="F:carboxypeptidase activity"/>
    <property type="evidence" value="ECO:0007669"/>
    <property type="project" value="UniProtKB-KW"/>
</dbReference>
<dbReference type="GO" id="GO:0046872">
    <property type="term" value="F:metal ion binding"/>
    <property type="evidence" value="ECO:0007669"/>
    <property type="project" value="UniProtKB-KW"/>
</dbReference>
<evidence type="ECO:0000256" key="5">
    <source>
        <dbReference type="PIRSR" id="PIRSR601548-1"/>
    </source>
</evidence>
<keyword evidence="7 11" id="KW-0479">Metal-binding</keyword>
<dbReference type="PROSITE" id="PS52011">
    <property type="entry name" value="PEPTIDASE_M2"/>
    <property type="match status" value="1"/>
</dbReference>
<feature type="binding site" evidence="9">
    <location>
        <position position="93"/>
    </location>
    <ligand>
        <name>Zn(2+)</name>
        <dbReference type="ChEBI" id="CHEBI:29105"/>
        <label>2</label>
        <note>catalytic</note>
    </ligand>
</feature>
<organism evidence="12 13">
    <name type="scientific">Operophtera brumata</name>
    <name type="common">Winter moth</name>
    <name type="synonym">Phalaena brumata</name>
    <dbReference type="NCBI Taxonomy" id="104452"/>
    <lineage>
        <taxon>Eukaryota</taxon>
        <taxon>Metazoa</taxon>
        <taxon>Ecdysozoa</taxon>
        <taxon>Arthropoda</taxon>
        <taxon>Hexapoda</taxon>
        <taxon>Insecta</taxon>
        <taxon>Pterygota</taxon>
        <taxon>Neoptera</taxon>
        <taxon>Endopterygota</taxon>
        <taxon>Lepidoptera</taxon>
        <taxon>Glossata</taxon>
        <taxon>Ditrysia</taxon>
        <taxon>Geometroidea</taxon>
        <taxon>Geometridae</taxon>
        <taxon>Larentiinae</taxon>
        <taxon>Operophtera</taxon>
    </lineage>
</organism>
<evidence type="ECO:0000256" key="7">
    <source>
        <dbReference type="PIRSR" id="PIRSR601548-3"/>
    </source>
</evidence>
<dbReference type="AlphaFoldDB" id="A0A0L7K436"/>
<keyword evidence="4 11" id="KW-0325">Glycoprotein</keyword>
<evidence type="ECO:0000256" key="9">
    <source>
        <dbReference type="PIRSR" id="PIRSR601548-8"/>
    </source>
</evidence>
<name>A0A0L7K436_OPEBR</name>
<comment type="cofactor">
    <cofactor evidence="11">
        <name>Zn(2+)</name>
        <dbReference type="ChEBI" id="CHEBI:29105"/>
    </cofactor>
    <text evidence="11">Binds 2 Zn(2+) ions per subunit.</text>
</comment>
<keyword evidence="11" id="KW-0482">Metalloprotease</keyword>
<keyword evidence="11" id="KW-0645">Protease</keyword>
<comment type="caution">
    <text evidence="12">The sequence shown here is derived from an EMBL/GenBank/DDBJ whole genome shotgun (WGS) entry which is preliminary data.</text>
</comment>
<evidence type="ECO:0000313" key="12">
    <source>
        <dbReference type="EMBL" id="KOB57768.1"/>
    </source>
</evidence>
<dbReference type="GO" id="GO:0016020">
    <property type="term" value="C:membrane"/>
    <property type="evidence" value="ECO:0007669"/>
    <property type="project" value="InterPro"/>
</dbReference>
<dbReference type="Pfam" id="PF01401">
    <property type="entry name" value="Peptidase_M2"/>
    <property type="match status" value="2"/>
</dbReference>
<feature type="binding site" evidence="7">
    <location>
        <position position="70"/>
    </location>
    <ligand>
        <name>Zn(2+)</name>
        <dbReference type="ChEBI" id="CHEBI:29105"/>
        <label>1</label>
        <note>catalytic</note>
    </ligand>
</feature>
<keyword evidence="2" id="KW-0732">Signal</keyword>
<evidence type="ECO:0000256" key="8">
    <source>
        <dbReference type="PIRSR" id="PIRSR601548-4"/>
    </source>
</evidence>
<dbReference type="PANTHER" id="PTHR10514">
    <property type="entry name" value="ANGIOTENSIN-CONVERTING ENZYME"/>
    <property type="match status" value="1"/>
</dbReference>
<keyword evidence="7 11" id="KW-0862">Zinc</keyword>
<dbReference type="InterPro" id="IPR001548">
    <property type="entry name" value="Peptidase_M2"/>
</dbReference>
<dbReference type="GO" id="GO:0008237">
    <property type="term" value="F:metallopeptidase activity"/>
    <property type="evidence" value="ECO:0007669"/>
    <property type="project" value="UniProtKB-KW"/>
</dbReference>
<dbReference type="EMBL" id="JTDY01010996">
    <property type="protein sequence ID" value="KOB57768.1"/>
    <property type="molecule type" value="Genomic_DNA"/>
</dbReference>
<feature type="active site" description="Proton acceptor 2" evidence="6">
    <location>
        <position position="67"/>
    </location>
</feature>
<evidence type="ECO:0000313" key="13">
    <source>
        <dbReference type="Proteomes" id="UP000037510"/>
    </source>
</evidence>